<dbReference type="Proteomes" id="UP000886523">
    <property type="component" value="Unassembled WGS sequence"/>
</dbReference>
<evidence type="ECO:0000313" key="2">
    <source>
        <dbReference type="EMBL" id="KAF9505340.1"/>
    </source>
</evidence>
<keyword evidence="3" id="KW-1185">Reference proteome</keyword>
<sequence length="103" mass="11375">MQLTTPDQRTEGNGPDHTPTAASVWSSRSCSSLNEYMPENPPAPLSPVRKTDGGGCTTAGQNEYHTPTKAGSELTREMENQAQTTWQPRYKMSTTHPLKWDPN</sequence>
<organism evidence="2 3">
    <name type="scientific">Hydnum rufescens UP504</name>
    <dbReference type="NCBI Taxonomy" id="1448309"/>
    <lineage>
        <taxon>Eukaryota</taxon>
        <taxon>Fungi</taxon>
        <taxon>Dikarya</taxon>
        <taxon>Basidiomycota</taxon>
        <taxon>Agaricomycotina</taxon>
        <taxon>Agaricomycetes</taxon>
        <taxon>Cantharellales</taxon>
        <taxon>Hydnaceae</taxon>
        <taxon>Hydnum</taxon>
    </lineage>
</organism>
<dbReference type="EMBL" id="MU129159">
    <property type="protein sequence ID" value="KAF9505340.1"/>
    <property type="molecule type" value="Genomic_DNA"/>
</dbReference>
<comment type="caution">
    <text evidence="2">The sequence shown here is derived from an EMBL/GenBank/DDBJ whole genome shotgun (WGS) entry which is preliminary data.</text>
</comment>
<feature type="compositionally biased region" description="Polar residues" evidence="1">
    <location>
        <begin position="80"/>
        <end position="96"/>
    </location>
</feature>
<accession>A0A9P6AGA2</accession>
<proteinExistence type="predicted"/>
<protein>
    <submittedName>
        <fullName evidence="2">Uncharacterized protein</fullName>
    </submittedName>
</protein>
<reference evidence="2" key="1">
    <citation type="journal article" date="2020" name="Nat. Commun.">
        <title>Large-scale genome sequencing of mycorrhizal fungi provides insights into the early evolution of symbiotic traits.</title>
        <authorList>
            <person name="Miyauchi S."/>
            <person name="Kiss E."/>
            <person name="Kuo A."/>
            <person name="Drula E."/>
            <person name="Kohler A."/>
            <person name="Sanchez-Garcia M."/>
            <person name="Morin E."/>
            <person name="Andreopoulos B."/>
            <person name="Barry K.W."/>
            <person name="Bonito G."/>
            <person name="Buee M."/>
            <person name="Carver A."/>
            <person name="Chen C."/>
            <person name="Cichocki N."/>
            <person name="Clum A."/>
            <person name="Culley D."/>
            <person name="Crous P.W."/>
            <person name="Fauchery L."/>
            <person name="Girlanda M."/>
            <person name="Hayes R.D."/>
            <person name="Keri Z."/>
            <person name="LaButti K."/>
            <person name="Lipzen A."/>
            <person name="Lombard V."/>
            <person name="Magnuson J."/>
            <person name="Maillard F."/>
            <person name="Murat C."/>
            <person name="Nolan M."/>
            <person name="Ohm R.A."/>
            <person name="Pangilinan J."/>
            <person name="Pereira M.F."/>
            <person name="Perotto S."/>
            <person name="Peter M."/>
            <person name="Pfister S."/>
            <person name="Riley R."/>
            <person name="Sitrit Y."/>
            <person name="Stielow J.B."/>
            <person name="Szollosi G."/>
            <person name="Zifcakova L."/>
            <person name="Stursova M."/>
            <person name="Spatafora J.W."/>
            <person name="Tedersoo L."/>
            <person name="Vaario L.M."/>
            <person name="Yamada A."/>
            <person name="Yan M."/>
            <person name="Wang P."/>
            <person name="Xu J."/>
            <person name="Bruns T."/>
            <person name="Baldrian P."/>
            <person name="Vilgalys R."/>
            <person name="Dunand C."/>
            <person name="Henrissat B."/>
            <person name="Grigoriev I.V."/>
            <person name="Hibbett D."/>
            <person name="Nagy L.G."/>
            <person name="Martin F.M."/>
        </authorList>
    </citation>
    <scope>NUCLEOTIDE SEQUENCE</scope>
    <source>
        <strain evidence="2">UP504</strain>
    </source>
</reference>
<evidence type="ECO:0000256" key="1">
    <source>
        <dbReference type="SAM" id="MobiDB-lite"/>
    </source>
</evidence>
<feature type="compositionally biased region" description="Low complexity" evidence="1">
    <location>
        <begin position="23"/>
        <end position="32"/>
    </location>
</feature>
<feature type="region of interest" description="Disordered" evidence="1">
    <location>
        <begin position="1"/>
        <end position="103"/>
    </location>
</feature>
<gene>
    <name evidence="2" type="ORF">BS47DRAFT_1368141</name>
</gene>
<evidence type="ECO:0000313" key="3">
    <source>
        <dbReference type="Proteomes" id="UP000886523"/>
    </source>
</evidence>
<name>A0A9P6AGA2_9AGAM</name>
<dbReference type="AlphaFoldDB" id="A0A9P6AGA2"/>